<reference evidence="1" key="1">
    <citation type="submission" date="2024-05" db="EMBL/GenBank/DDBJ databases">
        <authorList>
            <person name="Mugo M.M."/>
            <person name="Musyoki A.M."/>
            <person name="Makumi A.M."/>
            <person name="Mutai I."/>
            <person name="Drechsel O."/>
            <person name="Kering K.K."/>
            <person name="Muturi P."/>
            <person name="Mbae C.K."/>
            <person name="Kariuki S.M."/>
        </authorList>
    </citation>
    <scope>NUCLEOTIDE SEQUENCE</scope>
</reference>
<accession>A0AAU8GFU6</accession>
<dbReference type="EMBL" id="PP856724">
    <property type="protein sequence ID" value="XCH40839.1"/>
    <property type="molecule type" value="Genomic_DNA"/>
</dbReference>
<evidence type="ECO:0000313" key="1">
    <source>
        <dbReference type="EMBL" id="XCH40839.1"/>
    </source>
</evidence>
<sequence length="115" mass="13451">MATSKNAARWDAFFERTPPEELLEDLEEIKTMLTDIMLPAIFNKPKKNTIARNLLKKAIAEKKYKRKLTTIVMLNALKWPQPYQWLYGTFRDLMDAITEESNNESEKNESGQQEV</sequence>
<proteinExistence type="predicted"/>
<protein>
    <submittedName>
        <fullName evidence="1">Uncharacterized protein</fullName>
    </submittedName>
</protein>
<name>A0AAU8GFU6_9CAUD</name>
<gene>
    <name evidence="1" type="ORF">TCZZUYSU_CDS0068</name>
</gene>
<organism evidence="1">
    <name type="scientific">Salmonella phage vB_SEnST11_KE25</name>
    <dbReference type="NCBI Taxonomy" id="3161176"/>
    <lineage>
        <taxon>Viruses</taxon>
        <taxon>Duplodnaviria</taxon>
        <taxon>Heunggongvirae</taxon>
        <taxon>Uroviricota</taxon>
        <taxon>Caudoviricetes</taxon>
        <taxon>Rosemountvirus</taxon>
    </lineage>
</organism>